<dbReference type="InterPro" id="IPR050553">
    <property type="entry name" value="Thioredoxin_ResA/DsbE_sf"/>
</dbReference>
<evidence type="ECO:0000259" key="7">
    <source>
        <dbReference type="PROSITE" id="PS51352"/>
    </source>
</evidence>
<dbReference type="GO" id="GO:0016491">
    <property type="term" value="F:oxidoreductase activity"/>
    <property type="evidence" value="ECO:0007669"/>
    <property type="project" value="InterPro"/>
</dbReference>
<evidence type="ECO:0000256" key="6">
    <source>
        <dbReference type="SAM" id="Phobius"/>
    </source>
</evidence>
<dbReference type="HOGENOM" id="CLU_042529_11_2_9"/>
<dbReference type="GO" id="GO:0017004">
    <property type="term" value="P:cytochrome complex assembly"/>
    <property type="evidence" value="ECO:0007669"/>
    <property type="project" value="UniProtKB-KW"/>
</dbReference>
<dbReference type="CDD" id="cd02966">
    <property type="entry name" value="TlpA_like_family"/>
    <property type="match status" value="1"/>
</dbReference>
<reference evidence="8 9" key="1">
    <citation type="journal article" date="2014" name="PLoS ONE">
        <title>How to Kill the Honey Bee Larva: Genomic Potential and Virulence Mechanisms of Paenibacillus larvae.</title>
        <authorList>
            <person name="Djukic M."/>
            <person name="Brzuszkiewicz E."/>
            <person name="Funfhaus A."/>
            <person name="Voss J."/>
            <person name="Gollnow K."/>
            <person name="Poppinga L."/>
            <person name="Liesegang H."/>
            <person name="Garcia-Gonzalez E."/>
            <person name="Genersch E."/>
            <person name="Daniel R."/>
        </authorList>
    </citation>
    <scope>NUCLEOTIDE SEQUENCE [LARGE SCALE GENOMIC DNA]</scope>
    <source>
        <strain evidence="8 9">DSM 25430</strain>
    </source>
</reference>
<feature type="domain" description="Thioredoxin" evidence="7">
    <location>
        <begin position="41"/>
        <end position="191"/>
    </location>
</feature>
<dbReference type="eggNOG" id="COG0526">
    <property type="taxonomic scope" value="Bacteria"/>
</dbReference>
<proteinExistence type="predicted"/>
<dbReference type="PATRIC" id="fig|697284.3.peg.1254"/>
<keyword evidence="6" id="KW-1133">Transmembrane helix</keyword>
<dbReference type="InterPro" id="IPR017937">
    <property type="entry name" value="Thioredoxin_CS"/>
</dbReference>
<dbReference type="PROSITE" id="PS51352">
    <property type="entry name" value="THIOREDOXIN_2"/>
    <property type="match status" value="1"/>
</dbReference>
<dbReference type="GO" id="GO:0030313">
    <property type="term" value="C:cell envelope"/>
    <property type="evidence" value="ECO:0007669"/>
    <property type="project" value="UniProtKB-SubCell"/>
</dbReference>
<keyword evidence="4" id="KW-1015">Disulfide bond</keyword>
<feature type="transmembrane region" description="Helical" evidence="6">
    <location>
        <begin position="12"/>
        <end position="32"/>
    </location>
</feature>
<dbReference type="PANTHER" id="PTHR42852">
    <property type="entry name" value="THIOL:DISULFIDE INTERCHANGE PROTEIN DSBE"/>
    <property type="match status" value="1"/>
</dbReference>
<evidence type="ECO:0000313" key="9">
    <source>
        <dbReference type="Proteomes" id="UP000029431"/>
    </source>
</evidence>
<dbReference type="Gene3D" id="3.40.30.10">
    <property type="entry name" value="Glutaredoxin"/>
    <property type="match status" value="1"/>
</dbReference>
<dbReference type="AlphaFoldDB" id="V9W4Q4"/>
<keyword evidence="6" id="KW-0472">Membrane</keyword>
<dbReference type="PANTHER" id="PTHR42852:SF6">
    <property type="entry name" value="THIOL:DISULFIDE INTERCHANGE PROTEIN DSBE"/>
    <property type="match status" value="1"/>
</dbReference>
<evidence type="ECO:0000256" key="1">
    <source>
        <dbReference type="ARBA" id="ARBA00004196"/>
    </source>
</evidence>
<evidence type="ECO:0000256" key="5">
    <source>
        <dbReference type="ARBA" id="ARBA00023284"/>
    </source>
</evidence>
<dbReference type="PROSITE" id="PS00194">
    <property type="entry name" value="THIOREDOXIN_1"/>
    <property type="match status" value="1"/>
</dbReference>
<dbReference type="Pfam" id="PF00578">
    <property type="entry name" value="AhpC-TSA"/>
    <property type="match status" value="1"/>
</dbReference>
<keyword evidence="6" id="KW-0812">Transmembrane</keyword>
<dbReference type="KEGG" id="plv:ERIC2_c13160"/>
<dbReference type="SUPFAM" id="SSF52833">
    <property type="entry name" value="Thioredoxin-like"/>
    <property type="match status" value="1"/>
</dbReference>
<dbReference type="InterPro" id="IPR013766">
    <property type="entry name" value="Thioredoxin_domain"/>
</dbReference>
<protein>
    <submittedName>
        <fullName evidence="8">Thiol-disulfide oxidoreductase ResA</fullName>
    </submittedName>
</protein>
<accession>V9W4Q4</accession>
<dbReference type="InterPro" id="IPR000866">
    <property type="entry name" value="AhpC/TSA"/>
</dbReference>
<organism evidence="8 9">
    <name type="scientific">Paenibacillus larvae subsp. larvae DSM 25430</name>
    <dbReference type="NCBI Taxonomy" id="697284"/>
    <lineage>
        <taxon>Bacteria</taxon>
        <taxon>Bacillati</taxon>
        <taxon>Bacillota</taxon>
        <taxon>Bacilli</taxon>
        <taxon>Bacillales</taxon>
        <taxon>Paenibacillaceae</taxon>
        <taxon>Paenibacillus</taxon>
    </lineage>
</organism>
<evidence type="ECO:0000313" key="8">
    <source>
        <dbReference type="EMBL" id="AHD05143.1"/>
    </source>
</evidence>
<gene>
    <name evidence="8" type="primary">resA</name>
    <name evidence="8" type="ORF">ERIC2_c13160</name>
</gene>
<name>V9W4Q4_9BACL</name>
<dbReference type="InterPro" id="IPR036249">
    <property type="entry name" value="Thioredoxin-like_sf"/>
</dbReference>
<evidence type="ECO:0000256" key="3">
    <source>
        <dbReference type="ARBA" id="ARBA00022968"/>
    </source>
</evidence>
<keyword evidence="9" id="KW-1185">Reference proteome</keyword>
<dbReference type="Proteomes" id="UP000029431">
    <property type="component" value="Chromosome"/>
</dbReference>
<evidence type="ECO:0000256" key="2">
    <source>
        <dbReference type="ARBA" id="ARBA00022748"/>
    </source>
</evidence>
<keyword evidence="5" id="KW-0676">Redox-active center</keyword>
<keyword evidence="2" id="KW-0201">Cytochrome c-type biogenesis</keyword>
<keyword evidence="3" id="KW-0735">Signal-anchor</keyword>
<dbReference type="GO" id="GO:0016209">
    <property type="term" value="F:antioxidant activity"/>
    <property type="evidence" value="ECO:0007669"/>
    <property type="project" value="InterPro"/>
</dbReference>
<evidence type="ECO:0000256" key="4">
    <source>
        <dbReference type="ARBA" id="ARBA00023157"/>
    </source>
</evidence>
<comment type="subcellular location">
    <subcellularLocation>
        <location evidence="1">Cell envelope</location>
    </subcellularLocation>
</comment>
<sequence length="192" mass="21679">MIKKMGKNRKWIQIGILAVVLVIGVFTIYSNLSSGKEKKALTAGDQAPNFKLAGMDGRTHELADFKGKALMINFWGTFCEPCKEEMPAIMHQYQQWSEKGVEVLAVNLGESEVTIQNFIDNSKANSEKTYRKPFTKDLPILLDATDQVRKLYQVTQYPTTFFVDSKGNIREIKIGGMDDAYINDRLTSLTTQ</sequence>
<dbReference type="EMBL" id="CP003355">
    <property type="protein sequence ID" value="AHD05143.1"/>
    <property type="molecule type" value="Genomic_DNA"/>
</dbReference>